<dbReference type="GeneID" id="17310936"/>
<feature type="compositionally biased region" description="Low complexity" evidence="1">
    <location>
        <begin position="996"/>
        <end position="1014"/>
    </location>
</feature>
<dbReference type="InterPro" id="IPR036431">
    <property type="entry name" value="ARID_dom_sf"/>
</dbReference>
<dbReference type="EnsemblProtists" id="EKX53967">
    <property type="protein sequence ID" value="EKX53967"/>
    <property type="gene ID" value="GUITHDRAFT_132396"/>
</dbReference>
<dbReference type="Gene3D" id="1.10.150.60">
    <property type="entry name" value="ARID DNA-binding domain"/>
    <property type="match status" value="1"/>
</dbReference>
<dbReference type="SUPFAM" id="SSF46774">
    <property type="entry name" value="ARID-like"/>
    <property type="match status" value="1"/>
</dbReference>
<feature type="region of interest" description="Disordered" evidence="1">
    <location>
        <begin position="365"/>
        <end position="532"/>
    </location>
</feature>
<feature type="compositionally biased region" description="Basic and acidic residues" evidence="1">
    <location>
        <begin position="162"/>
        <end position="174"/>
    </location>
</feature>
<proteinExistence type="predicted"/>
<feature type="region of interest" description="Disordered" evidence="1">
    <location>
        <begin position="1"/>
        <end position="348"/>
    </location>
</feature>
<reference evidence="3 5" key="1">
    <citation type="journal article" date="2012" name="Nature">
        <title>Algal genomes reveal evolutionary mosaicism and the fate of nucleomorphs.</title>
        <authorList>
            <consortium name="DOE Joint Genome Institute"/>
            <person name="Curtis B.A."/>
            <person name="Tanifuji G."/>
            <person name="Burki F."/>
            <person name="Gruber A."/>
            <person name="Irimia M."/>
            <person name="Maruyama S."/>
            <person name="Arias M.C."/>
            <person name="Ball S.G."/>
            <person name="Gile G.H."/>
            <person name="Hirakawa Y."/>
            <person name="Hopkins J.F."/>
            <person name="Kuo A."/>
            <person name="Rensing S.A."/>
            <person name="Schmutz J."/>
            <person name="Symeonidi A."/>
            <person name="Elias M."/>
            <person name="Eveleigh R.J."/>
            <person name="Herman E.K."/>
            <person name="Klute M.J."/>
            <person name="Nakayama T."/>
            <person name="Obornik M."/>
            <person name="Reyes-Prieto A."/>
            <person name="Armbrust E.V."/>
            <person name="Aves S.J."/>
            <person name="Beiko R.G."/>
            <person name="Coutinho P."/>
            <person name="Dacks J.B."/>
            <person name="Durnford D.G."/>
            <person name="Fast N.M."/>
            <person name="Green B.R."/>
            <person name="Grisdale C.J."/>
            <person name="Hempel F."/>
            <person name="Henrissat B."/>
            <person name="Hoppner M.P."/>
            <person name="Ishida K."/>
            <person name="Kim E."/>
            <person name="Koreny L."/>
            <person name="Kroth P.G."/>
            <person name="Liu Y."/>
            <person name="Malik S.B."/>
            <person name="Maier U.G."/>
            <person name="McRose D."/>
            <person name="Mock T."/>
            <person name="Neilson J.A."/>
            <person name="Onodera N.T."/>
            <person name="Poole A.M."/>
            <person name="Pritham E.J."/>
            <person name="Richards T.A."/>
            <person name="Rocap G."/>
            <person name="Roy S.W."/>
            <person name="Sarai C."/>
            <person name="Schaack S."/>
            <person name="Shirato S."/>
            <person name="Slamovits C.H."/>
            <person name="Spencer D.F."/>
            <person name="Suzuki S."/>
            <person name="Worden A.Z."/>
            <person name="Zauner S."/>
            <person name="Barry K."/>
            <person name="Bell C."/>
            <person name="Bharti A.K."/>
            <person name="Crow J.A."/>
            <person name="Grimwood J."/>
            <person name="Kramer R."/>
            <person name="Lindquist E."/>
            <person name="Lucas S."/>
            <person name="Salamov A."/>
            <person name="McFadden G.I."/>
            <person name="Lane C.E."/>
            <person name="Keeling P.J."/>
            <person name="Gray M.W."/>
            <person name="Grigoriev I.V."/>
            <person name="Archibald J.M."/>
        </authorList>
    </citation>
    <scope>NUCLEOTIDE SEQUENCE</scope>
    <source>
        <strain evidence="3 5">CCMP2712</strain>
    </source>
</reference>
<evidence type="ECO:0000313" key="3">
    <source>
        <dbReference type="EMBL" id="EKX53967.1"/>
    </source>
</evidence>
<protein>
    <recommendedName>
        <fullName evidence="2">ARID domain-containing protein</fullName>
    </recommendedName>
</protein>
<feature type="compositionally biased region" description="Basic and acidic residues" evidence="1">
    <location>
        <begin position="138"/>
        <end position="148"/>
    </location>
</feature>
<dbReference type="RefSeq" id="XP_005840947.1">
    <property type="nucleotide sequence ID" value="XM_005840890.1"/>
</dbReference>
<dbReference type="Pfam" id="PF18755">
    <property type="entry name" value="RAMA"/>
    <property type="match status" value="1"/>
</dbReference>
<evidence type="ECO:0000259" key="2">
    <source>
        <dbReference type="PROSITE" id="PS51011"/>
    </source>
</evidence>
<dbReference type="InterPro" id="IPR040843">
    <property type="entry name" value="RAMA"/>
</dbReference>
<evidence type="ECO:0000313" key="4">
    <source>
        <dbReference type="EnsemblProtists" id="EKX53967"/>
    </source>
</evidence>
<dbReference type="Pfam" id="PF01388">
    <property type="entry name" value="ARID"/>
    <property type="match status" value="1"/>
</dbReference>
<sequence length="1403" mass="153791">MASKEDTSLTNILSYDSDQSSANGANAESTEAGNECEQVAASEATAQPTNATTKDVAPETVPEEHAEKAQGPPLVVEDGGRVSMKRARMEDEDEARDDDNMPARKILKTEVEQEEGGGIHETSRENSDKPQPAEQEVSCEKSAVHDNDGPPVVVSVGAENGSDAHRDNEDKAAVEETAGAGHASATHDVSTTHMVEDSEGTGDGSARDGDREGKEAVAKEKEGDDDKMKEGDDDKTSLASQGELGAPESSSEGVREGETLQDTSEMSGKDGIPEMPAGGVNVSTREEIKSLAPSGTGADSNSGMQHAPPVDPKEPNMPPIAGNGGDMRAGEETCVGSDIPSNVRTNTNPIAVPATNEISLMPAIEAPQIPKAAPEASSTVNKASLPSGGQDSEKPISQQLPSQTTPSIRPEPRPDQNQARQSNDRETEYANFVANHGLNTTPSAKVTPYPMTPSSVDRMGTQMDPQSAKGLGGDGQMISRVDLTPKTPAPIRGRPPGSKNKKSDTEKTKRFSLDSLSLGESGKKKNVPRFDPPEDPAKFLSFVIFYLRVEQRSQEADDLLDPSKMPTVCGQAVNLCELYHIVQNKGGKNRMHRRLWKTVLNEMKLSADVQADAKELENIYNTYLQFCEDKTWNPEDLKKNAEDLARDPSSVTLKQLLDAGFLSLDAELYWQKKHPEKGLLGPVFGKITLDGQIEFEGQKHKTPAAFASAACKSLTGRSLKRKHDGWSSVRYRNRTLEYYKSQYIDRNSRKNITGMLQPEQYFAAHTNLLSKQKEIIEQREEEERNRALAQEREKSAAKKPPPLWMSPEEDARVAEEISKGNVVVNTTLIAQIESESLKGAEEARKFLSSVITAIRNGTMPELVSGLTVTPRALNSLSKCFWYWIRRTNYVPPRGQWKIDDDMIERLHEELAPKRRRVGRALKHGLRMSRWNASHLPPGWRREIRDVTLGYYNYILPDGKVFPTFAKAHEWYSGITQQERDIIDAKAASQIDGAMPGQSAEQGQANAGGEEAGQAMSEEEGNGEGGNAQGKREGPVDSEQVGIDETNALKEEDSENERVNDEGQDASDRPPLPEAAAGTQGAEDEQEKYKLWFCSCCSKPVCQNVVMEDFISRKLCPEFDECQQYAAVVREYLILLKHLCQINKGMQRIGSNASTLQLLIEVVLAGAHSNFDHKPLDHLAIEVLLAVAPVINLRVSPGTRILSLISDALTRACDSHRFDTASMLAFLVARLADNPHNMQVLVENEEQIMPILLSLVMFPRNETLIALALEAIQRLLSFSFTAPMLRRIHSIQGCLGVFVRLVCGKPVMIALHRSTHISNEDRIRAANILLKVAEGSGGIAALQEHEQELVELLTNINLSLGKYNNQNDVSHLTVLLASIMYALVPTEAPYLKALEKLEYDTSYG</sequence>
<reference evidence="5" key="2">
    <citation type="submission" date="2012-11" db="EMBL/GenBank/DDBJ databases">
        <authorList>
            <person name="Kuo A."/>
            <person name="Curtis B.A."/>
            <person name="Tanifuji G."/>
            <person name="Burki F."/>
            <person name="Gruber A."/>
            <person name="Irimia M."/>
            <person name="Maruyama S."/>
            <person name="Arias M.C."/>
            <person name="Ball S.G."/>
            <person name="Gile G.H."/>
            <person name="Hirakawa Y."/>
            <person name="Hopkins J.F."/>
            <person name="Rensing S.A."/>
            <person name="Schmutz J."/>
            <person name="Symeonidi A."/>
            <person name="Elias M."/>
            <person name="Eveleigh R.J."/>
            <person name="Herman E.K."/>
            <person name="Klute M.J."/>
            <person name="Nakayama T."/>
            <person name="Obornik M."/>
            <person name="Reyes-Prieto A."/>
            <person name="Armbrust E.V."/>
            <person name="Aves S.J."/>
            <person name="Beiko R.G."/>
            <person name="Coutinho P."/>
            <person name="Dacks J.B."/>
            <person name="Durnford D.G."/>
            <person name="Fast N.M."/>
            <person name="Green B.R."/>
            <person name="Grisdale C."/>
            <person name="Hempe F."/>
            <person name="Henrissat B."/>
            <person name="Hoppner M.P."/>
            <person name="Ishida K.-I."/>
            <person name="Kim E."/>
            <person name="Koreny L."/>
            <person name="Kroth P.G."/>
            <person name="Liu Y."/>
            <person name="Malik S.-B."/>
            <person name="Maier U.G."/>
            <person name="McRose D."/>
            <person name="Mock T."/>
            <person name="Neilson J.A."/>
            <person name="Onodera N.T."/>
            <person name="Poole A.M."/>
            <person name="Pritham E.J."/>
            <person name="Richards T.A."/>
            <person name="Rocap G."/>
            <person name="Roy S.W."/>
            <person name="Sarai C."/>
            <person name="Schaack S."/>
            <person name="Shirato S."/>
            <person name="Slamovits C.H."/>
            <person name="Spencer D.F."/>
            <person name="Suzuki S."/>
            <person name="Worden A.Z."/>
            <person name="Zauner S."/>
            <person name="Barry K."/>
            <person name="Bell C."/>
            <person name="Bharti A.K."/>
            <person name="Crow J.A."/>
            <person name="Grimwood J."/>
            <person name="Kramer R."/>
            <person name="Lindquist E."/>
            <person name="Lucas S."/>
            <person name="Salamov A."/>
            <person name="McFadden G.I."/>
            <person name="Lane C.E."/>
            <person name="Keeling P.J."/>
            <person name="Gray M.W."/>
            <person name="Grigoriev I.V."/>
            <person name="Archibald J.M."/>
        </authorList>
    </citation>
    <scope>NUCLEOTIDE SEQUENCE</scope>
    <source>
        <strain evidence="5">CCMP2712</strain>
    </source>
</reference>
<feature type="compositionally biased region" description="Basic and acidic residues" evidence="1">
    <location>
        <begin position="1046"/>
        <end position="1060"/>
    </location>
</feature>
<feature type="region of interest" description="Disordered" evidence="1">
    <location>
        <begin position="779"/>
        <end position="805"/>
    </location>
</feature>
<feature type="compositionally biased region" description="Polar residues" evidence="1">
    <location>
        <begin position="8"/>
        <end position="32"/>
    </location>
</feature>
<dbReference type="Proteomes" id="UP000011087">
    <property type="component" value="Unassembled WGS sequence"/>
</dbReference>
<feature type="region of interest" description="Disordered" evidence="1">
    <location>
        <begin position="991"/>
        <end position="1080"/>
    </location>
</feature>
<dbReference type="HOGENOM" id="CLU_254206_0_0_1"/>
<evidence type="ECO:0000256" key="1">
    <source>
        <dbReference type="SAM" id="MobiDB-lite"/>
    </source>
</evidence>
<feature type="compositionally biased region" description="Basic and acidic residues" evidence="1">
    <location>
        <begin position="779"/>
        <end position="796"/>
    </location>
</feature>
<feature type="domain" description="ARID" evidence="2">
    <location>
        <begin position="533"/>
        <end position="632"/>
    </location>
</feature>
<feature type="compositionally biased region" description="Basic and acidic residues" evidence="1">
    <location>
        <begin position="205"/>
        <end position="236"/>
    </location>
</feature>
<dbReference type="PROSITE" id="PS51011">
    <property type="entry name" value="ARID"/>
    <property type="match status" value="1"/>
</dbReference>
<name>L1K022_GUITC</name>
<dbReference type="CDD" id="cd16100">
    <property type="entry name" value="ARID"/>
    <property type="match status" value="1"/>
</dbReference>
<dbReference type="InterPro" id="IPR001606">
    <property type="entry name" value="ARID_dom"/>
</dbReference>
<feature type="compositionally biased region" description="Polar residues" evidence="1">
    <location>
        <begin position="44"/>
        <end position="53"/>
    </location>
</feature>
<dbReference type="GO" id="GO:0003677">
    <property type="term" value="F:DNA binding"/>
    <property type="evidence" value="ECO:0007669"/>
    <property type="project" value="InterPro"/>
</dbReference>
<reference evidence="4" key="3">
    <citation type="submission" date="2016-03" db="UniProtKB">
        <authorList>
            <consortium name="EnsemblProtists"/>
        </authorList>
    </citation>
    <scope>IDENTIFICATION</scope>
</reference>
<feature type="compositionally biased region" description="Basic and acidic residues" evidence="1">
    <location>
        <begin position="98"/>
        <end position="128"/>
    </location>
</feature>
<feature type="compositionally biased region" description="Basic and acidic residues" evidence="1">
    <location>
        <begin position="501"/>
        <end position="512"/>
    </location>
</feature>
<dbReference type="KEGG" id="gtt:GUITHDRAFT_132396"/>
<feature type="compositionally biased region" description="Polar residues" evidence="1">
    <location>
        <begin position="376"/>
        <end position="407"/>
    </location>
</feature>
<dbReference type="EMBL" id="JH992968">
    <property type="protein sequence ID" value="EKX53967.1"/>
    <property type="molecule type" value="Genomic_DNA"/>
</dbReference>
<accession>L1K022</accession>
<feature type="compositionally biased region" description="Polar residues" evidence="1">
    <location>
        <begin position="339"/>
        <end position="348"/>
    </location>
</feature>
<dbReference type="PaxDb" id="55529-EKX53967"/>
<evidence type="ECO:0000313" key="5">
    <source>
        <dbReference type="Proteomes" id="UP000011087"/>
    </source>
</evidence>
<keyword evidence="5" id="KW-1185">Reference proteome</keyword>
<gene>
    <name evidence="3" type="ORF">GUITHDRAFT_132396</name>
</gene>
<organism evidence="3">
    <name type="scientific">Guillardia theta (strain CCMP2712)</name>
    <name type="common">Cryptophyte</name>
    <dbReference type="NCBI Taxonomy" id="905079"/>
    <lineage>
        <taxon>Eukaryota</taxon>
        <taxon>Cryptophyceae</taxon>
        <taxon>Pyrenomonadales</taxon>
        <taxon>Geminigeraceae</taxon>
        <taxon>Guillardia</taxon>
    </lineage>
</organism>